<dbReference type="EMBL" id="FQTV01000005">
    <property type="protein sequence ID" value="SHF07478.1"/>
    <property type="molecule type" value="Genomic_DNA"/>
</dbReference>
<accession>A0A1M4YP71</accession>
<evidence type="ECO:0000313" key="2">
    <source>
        <dbReference type="Proteomes" id="UP000184509"/>
    </source>
</evidence>
<sequence>MKALPIKLFLCYSPILIITVVQLLLKKGIQCNIITLIQEK</sequence>
<dbReference type="AlphaFoldDB" id="A0A1M4YP71"/>
<gene>
    <name evidence="1" type="ORF">SAMN05444405_10539</name>
</gene>
<dbReference type="Proteomes" id="UP000184509">
    <property type="component" value="Unassembled WGS sequence"/>
</dbReference>
<proteinExistence type="predicted"/>
<dbReference type="STRING" id="1297750.SAMN05444405_10539"/>
<reference evidence="1 2" key="1">
    <citation type="submission" date="2016-11" db="EMBL/GenBank/DDBJ databases">
        <authorList>
            <person name="Jaros S."/>
            <person name="Januszkiewicz K."/>
            <person name="Wedrychowicz H."/>
        </authorList>
    </citation>
    <scope>NUCLEOTIDE SEQUENCE [LARGE SCALE GENOMIC DNA]</scope>
    <source>
        <strain evidence="1 2">DSM 26991</strain>
    </source>
</reference>
<protein>
    <submittedName>
        <fullName evidence="1">Uncharacterized protein</fullName>
    </submittedName>
</protein>
<evidence type="ECO:0000313" key="1">
    <source>
        <dbReference type="EMBL" id="SHF07478.1"/>
    </source>
</evidence>
<organism evidence="1 2">
    <name type="scientific">Bacteroides luti</name>
    <dbReference type="NCBI Taxonomy" id="1297750"/>
    <lineage>
        <taxon>Bacteria</taxon>
        <taxon>Pseudomonadati</taxon>
        <taxon>Bacteroidota</taxon>
        <taxon>Bacteroidia</taxon>
        <taxon>Bacteroidales</taxon>
        <taxon>Bacteroidaceae</taxon>
        <taxon>Bacteroides</taxon>
    </lineage>
</organism>
<keyword evidence="2" id="KW-1185">Reference proteome</keyword>
<name>A0A1M4YP71_9BACE</name>